<dbReference type="Proteomes" id="UP001430953">
    <property type="component" value="Unassembled WGS sequence"/>
</dbReference>
<accession>A0AAW2FAF6</accession>
<dbReference type="AlphaFoldDB" id="A0AAW2FAF6"/>
<organism evidence="1 2">
    <name type="scientific">Cardiocondyla obscurior</name>
    <dbReference type="NCBI Taxonomy" id="286306"/>
    <lineage>
        <taxon>Eukaryota</taxon>
        <taxon>Metazoa</taxon>
        <taxon>Ecdysozoa</taxon>
        <taxon>Arthropoda</taxon>
        <taxon>Hexapoda</taxon>
        <taxon>Insecta</taxon>
        <taxon>Pterygota</taxon>
        <taxon>Neoptera</taxon>
        <taxon>Endopterygota</taxon>
        <taxon>Hymenoptera</taxon>
        <taxon>Apocrita</taxon>
        <taxon>Aculeata</taxon>
        <taxon>Formicoidea</taxon>
        <taxon>Formicidae</taxon>
        <taxon>Myrmicinae</taxon>
        <taxon>Cardiocondyla</taxon>
    </lineage>
</organism>
<comment type="caution">
    <text evidence="1">The sequence shown here is derived from an EMBL/GenBank/DDBJ whole genome shotgun (WGS) entry which is preliminary data.</text>
</comment>
<name>A0AAW2FAF6_9HYME</name>
<gene>
    <name evidence="1" type="ORF">PUN28_012828</name>
</gene>
<evidence type="ECO:0000313" key="2">
    <source>
        <dbReference type="Proteomes" id="UP001430953"/>
    </source>
</evidence>
<evidence type="ECO:0000313" key="1">
    <source>
        <dbReference type="EMBL" id="KAL0111187.1"/>
    </source>
</evidence>
<keyword evidence="2" id="KW-1185">Reference proteome</keyword>
<proteinExistence type="predicted"/>
<protein>
    <submittedName>
        <fullName evidence="1">Uncharacterized protein</fullName>
    </submittedName>
</protein>
<reference evidence="1 2" key="1">
    <citation type="submission" date="2023-03" db="EMBL/GenBank/DDBJ databases">
        <title>High recombination rates correlate with genetic variation in Cardiocondyla obscurior ants.</title>
        <authorList>
            <person name="Errbii M."/>
        </authorList>
    </citation>
    <scope>NUCLEOTIDE SEQUENCE [LARGE SCALE GENOMIC DNA]</scope>
    <source>
        <strain evidence="1">Alpha-2009</strain>
        <tissue evidence="1">Whole body</tissue>
    </source>
</reference>
<sequence length="68" mass="8231">MMDKVLSYLNRRFYIFVKHFFIPNCRSILRLLMRSIGTSIVASNGDLRRERNDDRRRTSVVFQNNVHR</sequence>
<dbReference type="EMBL" id="JADYXP020000013">
    <property type="protein sequence ID" value="KAL0111187.1"/>
    <property type="molecule type" value="Genomic_DNA"/>
</dbReference>